<dbReference type="STRING" id="1837282.A6F49_03100"/>
<feature type="transmembrane region" description="Helical" evidence="2">
    <location>
        <begin position="265"/>
        <end position="285"/>
    </location>
</feature>
<dbReference type="Proteomes" id="UP000078292">
    <property type="component" value="Unassembled WGS sequence"/>
</dbReference>
<evidence type="ECO:0000256" key="1">
    <source>
        <dbReference type="SAM" id="MobiDB-lite"/>
    </source>
</evidence>
<feature type="transmembrane region" description="Helical" evidence="2">
    <location>
        <begin position="367"/>
        <end position="385"/>
    </location>
</feature>
<dbReference type="RefSeq" id="WP_043056626.1">
    <property type="nucleotide sequence ID" value="NZ_LXEY01000003.1"/>
</dbReference>
<feature type="compositionally biased region" description="Basic and acidic residues" evidence="1">
    <location>
        <begin position="82"/>
        <end position="94"/>
    </location>
</feature>
<feature type="region of interest" description="Disordered" evidence="1">
    <location>
        <begin position="129"/>
        <end position="160"/>
    </location>
</feature>
<feature type="transmembrane region" description="Helical" evidence="2">
    <location>
        <begin position="344"/>
        <end position="361"/>
    </location>
</feature>
<feature type="transmembrane region" description="Helical" evidence="2">
    <location>
        <begin position="489"/>
        <end position="506"/>
    </location>
</feature>
<protein>
    <submittedName>
        <fullName evidence="3">Uncharacterized protein</fullName>
    </submittedName>
</protein>
<dbReference type="EMBL" id="LXEY01000003">
    <property type="protein sequence ID" value="OAV63155.1"/>
    <property type="molecule type" value="Genomic_DNA"/>
</dbReference>
<feature type="transmembrane region" description="Helical" evidence="2">
    <location>
        <begin position="465"/>
        <end position="483"/>
    </location>
</feature>
<feature type="transmembrane region" description="Helical" evidence="2">
    <location>
        <begin position="406"/>
        <end position="428"/>
    </location>
</feature>
<evidence type="ECO:0000313" key="4">
    <source>
        <dbReference type="Proteomes" id="UP000078292"/>
    </source>
</evidence>
<keyword evidence="2" id="KW-0472">Membrane</keyword>
<feature type="region of interest" description="Disordered" evidence="1">
    <location>
        <begin position="1"/>
        <end position="94"/>
    </location>
</feature>
<evidence type="ECO:0000313" key="3">
    <source>
        <dbReference type="EMBL" id="OAV63155.1"/>
    </source>
</evidence>
<sequence length="536" mass="60385">MAKKPSESSEALARLKKSQSSAHPDTSAEQSLTSGTSAGDDADKQPQAAKKSAARPSTGEKVTVRDRLNAWLDSFRGPTQEDIERAIAETPDRLQARWEKLQDDRRKAREEQERLQQLALDIQEAKEALETQRERESERMARLEREQAALARRRQQERETEALLKAARELESDDIPAPENRPMLQRDDEYLSDEELLERARQNLPEWQRLERLVTKARAIEAQTPPPPPEDQLEEVDDGEEVVLPFPEPVTDDPEPQHLDGFRRITLSISWVLFVVVGLFALGWMGPWPSIVDAHDGLYQGSTSLMSMAAWHVLAWPLLWALMMVYTLYQWAPSQISAMRNRATAWYVSNAMLLASGTILLAHFQDYGLEIITSCGAVVLLYRAVKNLNVYTERTSKERFLVDVPIGAFTGWMLIFSATTVFTGMAAWNISDLLFIPEIIWAIIATLILLVLLSQLSLTGRGRMSVVLGFTFGLSAIVGSRLFGENNSFLLVGIALLGLFVILAATENRRYQISVAEKRAMEHLTYIDSDDNYSAQ</sequence>
<feature type="transmembrane region" description="Helical" evidence="2">
    <location>
        <begin position="305"/>
        <end position="332"/>
    </location>
</feature>
<evidence type="ECO:0000256" key="2">
    <source>
        <dbReference type="SAM" id="Phobius"/>
    </source>
</evidence>
<proteinExistence type="predicted"/>
<feature type="transmembrane region" description="Helical" evidence="2">
    <location>
        <begin position="434"/>
        <end position="453"/>
    </location>
</feature>
<dbReference type="OrthoDB" id="5189031at2"/>
<comment type="caution">
    <text evidence="3">The sequence shown here is derived from an EMBL/GenBank/DDBJ whole genome shotgun (WGS) entry which is preliminary data.</text>
</comment>
<organism evidence="3 4">
    <name type="scientific">Enteractinococcus helveticum</name>
    <dbReference type="NCBI Taxonomy" id="1837282"/>
    <lineage>
        <taxon>Bacteria</taxon>
        <taxon>Bacillati</taxon>
        <taxon>Actinomycetota</taxon>
        <taxon>Actinomycetes</taxon>
        <taxon>Micrococcales</taxon>
        <taxon>Micrococcaceae</taxon>
    </lineage>
</organism>
<dbReference type="AlphaFoldDB" id="A0A1B7M3L0"/>
<reference evidence="3 4" key="1">
    <citation type="submission" date="2016-04" db="EMBL/GenBank/DDBJ databases">
        <title>First whole genome shotgun sequence of the bacterium Enteractinococcus sp. strain UASWS1574.</title>
        <authorList>
            <person name="Crovadore J."/>
            <person name="Chablais R."/>
            <person name="Lefort F."/>
        </authorList>
    </citation>
    <scope>NUCLEOTIDE SEQUENCE [LARGE SCALE GENOMIC DNA]</scope>
    <source>
        <strain evidence="3 4">UASWS1574</strain>
    </source>
</reference>
<gene>
    <name evidence="3" type="ORF">A6F49_03100</name>
</gene>
<accession>A0A1B7M3L0</accession>
<keyword evidence="2" id="KW-1133">Transmembrane helix</keyword>
<keyword evidence="2" id="KW-0812">Transmembrane</keyword>
<feature type="compositionally biased region" description="Basic and acidic residues" evidence="1">
    <location>
        <begin position="129"/>
        <end position="147"/>
    </location>
</feature>
<name>A0A1B7M3L0_9MICC</name>
<feature type="compositionally biased region" description="Polar residues" evidence="1">
    <location>
        <begin position="18"/>
        <end position="37"/>
    </location>
</feature>
<keyword evidence="4" id="KW-1185">Reference proteome</keyword>